<evidence type="ECO:0000256" key="5">
    <source>
        <dbReference type="PROSITE-ProRule" id="PRU00283"/>
    </source>
</evidence>
<dbReference type="GeneID" id="104590018"/>
<dbReference type="GO" id="GO:0007018">
    <property type="term" value="P:microtubule-based movement"/>
    <property type="evidence" value="ECO:0007669"/>
    <property type="project" value="InterPro"/>
</dbReference>
<dbReference type="PROSITE" id="PS50067">
    <property type="entry name" value="KINESIN_MOTOR_2"/>
    <property type="match status" value="1"/>
</dbReference>
<evidence type="ECO:0000256" key="4">
    <source>
        <dbReference type="ARBA" id="ARBA00023175"/>
    </source>
</evidence>
<dbReference type="SUPFAM" id="SSF52540">
    <property type="entry name" value="P-loop containing nucleoside triphosphate hydrolases"/>
    <property type="match status" value="1"/>
</dbReference>
<dbReference type="SMART" id="SM00129">
    <property type="entry name" value="KISc"/>
    <property type="match status" value="1"/>
</dbReference>
<dbReference type="GO" id="GO:0005524">
    <property type="term" value="F:ATP binding"/>
    <property type="evidence" value="ECO:0007669"/>
    <property type="project" value="UniProtKB-UniRule"/>
</dbReference>
<feature type="compositionally biased region" description="Basic and acidic residues" evidence="7">
    <location>
        <begin position="764"/>
        <end position="775"/>
    </location>
</feature>
<keyword evidence="6" id="KW-0175">Coiled coil</keyword>
<keyword evidence="3 5" id="KW-0067">ATP-binding</keyword>
<dbReference type="PANTHER" id="PTHR24115:SF1008">
    <property type="entry name" value="KINESIN-LIKE PROTEIN SUBITO"/>
    <property type="match status" value="1"/>
</dbReference>
<dbReference type="InterPro" id="IPR027640">
    <property type="entry name" value="Kinesin-like_fam"/>
</dbReference>
<keyword evidence="2 5" id="KW-0547">Nucleotide-binding</keyword>
<dbReference type="InterPro" id="IPR027417">
    <property type="entry name" value="P-loop_NTPase"/>
</dbReference>
<feature type="region of interest" description="Disordered" evidence="7">
    <location>
        <begin position="761"/>
        <end position="826"/>
    </location>
</feature>
<dbReference type="AlphaFoldDB" id="A0A1U7Z7C4"/>
<evidence type="ECO:0000259" key="8">
    <source>
        <dbReference type="PROSITE" id="PS50067"/>
    </source>
</evidence>
<dbReference type="PANTHER" id="PTHR24115">
    <property type="entry name" value="KINESIN-RELATED"/>
    <property type="match status" value="1"/>
</dbReference>
<evidence type="ECO:0000256" key="3">
    <source>
        <dbReference type="ARBA" id="ARBA00022840"/>
    </source>
</evidence>
<accession>A0A1U7Z7C4</accession>
<dbReference type="Gene3D" id="3.40.850.10">
    <property type="entry name" value="Kinesin motor domain"/>
    <property type="match status" value="1"/>
</dbReference>
<gene>
    <name evidence="10" type="primary">LOC104590018</name>
</gene>
<dbReference type="Proteomes" id="UP000189703">
    <property type="component" value="Unplaced"/>
</dbReference>
<dbReference type="InterPro" id="IPR036961">
    <property type="entry name" value="Kinesin_motor_dom_sf"/>
</dbReference>
<name>A0A1U7Z7C4_NELNU</name>
<reference evidence="10" key="1">
    <citation type="submission" date="2025-08" db="UniProtKB">
        <authorList>
            <consortium name="RefSeq"/>
        </authorList>
    </citation>
    <scope>IDENTIFICATION</scope>
</reference>
<organism evidence="9 10">
    <name type="scientific">Nelumbo nucifera</name>
    <name type="common">Sacred lotus</name>
    <dbReference type="NCBI Taxonomy" id="4432"/>
    <lineage>
        <taxon>Eukaryota</taxon>
        <taxon>Viridiplantae</taxon>
        <taxon>Streptophyta</taxon>
        <taxon>Embryophyta</taxon>
        <taxon>Tracheophyta</taxon>
        <taxon>Spermatophyta</taxon>
        <taxon>Magnoliopsida</taxon>
        <taxon>Proteales</taxon>
        <taxon>Nelumbonaceae</taxon>
        <taxon>Nelumbo</taxon>
    </lineage>
</organism>
<feature type="domain" description="Kinesin motor" evidence="8">
    <location>
        <begin position="85"/>
        <end position="442"/>
    </location>
</feature>
<sequence length="838" mass="93684">MGMEFKSPPLCPAMVTVRRNPPRKARATPSTTAPDSTKQNPSASKLKDIPRCPLEELLHDDTPQIPSVAMPSSIPSPPENGNSENLRVFLRIKPLIDTNVSSKKNKATETRSKLKAAKNNDTNKKEGICLVANDSHSVTLSPPLSLQDSKRLKTEVYHGFSHVFSPDSSQKEIYEKVMDPLVSDFISGKSGMLTAMGPTGSGKTHTIFGCPREPGIVPLTLRRIFSETDGSDSKMSRSYYISMLEIYSDRGKGERIIDLSTDGADLCSQQLTNKGPQEVMVSDVVQAECVVARGMLKRTTAMTNANSQSSRSQCIIHIRSSPKMISGKPEVQPSCAVLTIVDLAGAEREKRTGNQGKQLLESNFINNTSMVFSLCLRSLLEHQKNPKKPLQKHFQNSLLTRYLRDYLEGKRRITLILTVKPGEHDYLDTSYLLRQSSPYMKIKFNNIEEPSNLPYQKRHNHMLPRTEQPKRRKFSNVDAVIHEGDGAIDKPVLEPSDCGPLSDKAYLLKMLGEYKKKLQESENEVFNLQESLQKEKIRSLELERELQDLKSSCSCGQIRVCDAVIDQSSFSLLDCQSVNQRSQISPRDEKHDDHSEELKHLQVTDNSSGADVTAASLEHSESMVCFSQSTILVDSDHLTTEQNKLLNEDKKVGAHPFTNLKISELGRSQISPRDEKNNGHFEELKYLQVTDNFSDADITAASLEHSESMVCFSQSTILVDSDHLTTEQNKLLNEDKKEVLCRRISLDENVESTTIENIAEGEPEQDRATKTEKLGKPRRKLQPASSLLLKEISGLNLEDENEKPKGNRAGERKLSTGERGRSQGSISLLKLIRSNFHN</sequence>
<feature type="region of interest" description="Disordered" evidence="7">
    <location>
        <begin position="1"/>
        <end position="50"/>
    </location>
</feature>
<proteinExistence type="inferred from homology"/>
<dbReference type="GO" id="GO:0003777">
    <property type="term" value="F:microtubule motor activity"/>
    <property type="evidence" value="ECO:0007669"/>
    <property type="project" value="InterPro"/>
</dbReference>
<dbReference type="GO" id="GO:0005874">
    <property type="term" value="C:microtubule"/>
    <property type="evidence" value="ECO:0007669"/>
    <property type="project" value="UniProtKB-KW"/>
</dbReference>
<dbReference type="Pfam" id="PF00225">
    <property type="entry name" value="Kinesin"/>
    <property type="match status" value="1"/>
</dbReference>
<protein>
    <submittedName>
        <fullName evidence="10">Kinesin-like protein KIN-6 isoform X11</fullName>
    </submittedName>
</protein>
<keyword evidence="1" id="KW-0493">Microtubule</keyword>
<evidence type="ECO:0000256" key="6">
    <source>
        <dbReference type="SAM" id="Coils"/>
    </source>
</evidence>
<evidence type="ECO:0000256" key="7">
    <source>
        <dbReference type="SAM" id="MobiDB-lite"/>
    </source>
</evidence>
<evidence type="ECO:0000313" key="10">
    <source>
        <dbReference type="RefSeq" id="XP_010246821.1"/>
    </source>
</evidence>
<feature type="compositionally biased region" description="Basic and acidic residues" evidence="7">
    <location>
        <begin position="802"/>
        <end position="821"/>
    </location>
</feature>
<keyword evidence="4 5" id="KW-0505">Motor protein</keyword>
<comment type="similarity">
    <text evidence="5">Belongs to the TRAFAC class myosin-kinesin ATPase superfamily. Kinesin family.</text>
</comment>
<evidence type="ECO:0000256" key="2">
    <source>
        <dbReference type="ARBA" id="ARBA00022741"/>
    </source>
</evidence>
<dbReference type="RefSeq" id="XP_010246821.1">
    <property type="nucleotide sequence ID" value="XM_010248519.2"/>
</dbReference>
<feature type="coiled-coil region" evidence="6">
    <location>
        <begin position="511"/>
        <end position="552"/>
    </location>
</feature>
<feature type="compositionally biased region" description="Polar residues" evidence="7">
    <location>
        <begin position="28"/>
        <end position="43"/>
    </location>
</feature>
<feature type="region of interest" description="Disordered" evidence="7">
    <location>
        <begin position="63"/>
        <end position="82"/>
    </location>
</feature>
<dbReference type="PRINTS" id="PR00380">
    <property type="entry name" value="KINESINHEAVY"/>
</dbReference>
<dbReference type="GO" id="GO:0008017">
    <property type="term" value="F:microtubule binding"/>
    <property type="evidence" value="ECO:0007669"/>
    <property type="project" value="InterPro"/>
</dbReference>
<keyword evidence="9" id="KW-1185">Reference proteome</keyword>
<evidence type="ECO:0000256" key="1">
    <source>
        <dbReference type="ARBA" id="ARBA00022701"/>
    </source>
</evidence>
<dbReference type="InterPro" id="IPR001752">
    <property type="entry name" value="Kinesin_motor_dom"/>
</dbReference>
<feature type="binding site" evidence="5">
    <location>
        <begin position="197"/>
        <end position="204"/>
    </location>
    <ligand>
        <name>ATP</name>
        <dbReference type="ChEBI" id="CHEBI:30616"/>
    </ligand>
</feature>
<evidence type="ECO:0000313" key="9">
    <source>
        <dbReference type="Proteomes" id="UP000189703"/>
    </source>
</evidence>
<dbReference type="OrthoDB" id="123929at2759"/>